<evidence type="ECO:0000313" key="13">
    <source>
        <dbReference type="Proteomes" id="UP000054350"/>
    </source>
</evidence>
<organism evidence="12 13">
    <name type="scientific">Allomyces macrogynus (strain ATCC 38327)</name>
    <name type="common">Allomyces javanicus var. macrogynus</name>
    <dbReference type="NCBI Taxonomy" id="578462"/>
    <lineage>
        <taxon>Eukaryota</taxon>
        <taxon>Fungi</taxon>
        <taxon>Fungi incertae sedis</taxon>
        <taxon>Blastocladiomycota</taxon>
        <taxon>Blastocladiomycetes</taxon>
        <taxon>Blastocladiales</taxon>
        <taxon>Blastocladiaceae</taxon>
        <taxon>Allomyces</taxon>
    </lineage>
</organism>
<gene>
    <name evidence="12" type="ORF">AMAG_05065</name>
</gene>
<evidence type="ECO:0000256" key="1">
    <source>
        <dbReference type="ARBA" id="ARBA00009762"/>
    </source>
</evidence>
<evidence type="ECO:0000256" key="4">
    <source>
        <dbReference type="ARBA" id="ARBA00022679"/>
    </source>
</evidence>
<evidence type="ECO:0000256" key="5">
    <source>
        <dbReference type="ARBA" id="ARBA00022695"/>
    </source>
</evidence>
<dbReference type="GO" id="GO:0006269">
    <property type="term" value="P:DNA replication, synthesis of primer"/>
    <property type="evidence" value="ECO:0007669"/>
    <property type="project" value="UniProtKB-KW"/>
</dbReference>
<sequence>MDDPADATTTSSPSDEKACVPTSTTSLPTVPADLPAAMLLDTFYRRFFPFKDFARWLSYANQDTLARREFSFTLDNDIYVRFQSFDSPDELRNEVLAERPVKIDIGAVYSVKPKQKKTLLPGAFIPKEKELVLDIDMTDYDDIRTCCQGADVCAKCWSFMTIAIQLLDRALRDDFGFSHLLWVYSGRRGVHCWVCDEEARKLGNDARQALVRYLEVVRGGENQEKKVWLGPANAPLHPFLQDALDHVLQPSFQRVVLGDQQVFEHAVTRDRLLALLPDDAVRSRVRIAWTTLDKKYVDSKSDPIELANAKWNILVKSLGSYVGSSARRTEVAQLPREIVVQYTYPRLDANVTTHISHLLKAPFCVHPKTGRVCVPIDPAQCAKFDPLNVPTVAGLVRELNEAMDVEGADGAPDWTKTSLKPHLQYFKSFVDGLDLEVRRKLRREQEQSLDF</sequence>
<dbReference type="InterPro" id="IPR014052">
    <property type="entry name" value="DNA_primase_ssu_euk/arc"/>
</dbReference>
<dbReference type="OMA" id="NVTRGFN"/>
<comment type="similarity">
    <text evidence="1 10">Belongs to the eukaryotic-type primase small subunit family.</text>
</comment>
<keyword evidence="2 10" id="KW-0240">DNA-directed RNA polymerase</keyword>
<reference evidence="12 13" key="1">
    <citation type="submission" date="2009-11" db="EMBL/GenBank/DDBJ databases">
        <title>Annotation of Allomyces macrogynus ATCC 38327.</title>
        <authorList>
            <consortium name="The Broad Institute Genome Sequencing Platform"/>
            <person name="Russ C."/>
            <person name="Cuomo C."/>
            <person name="Burger G."/>
            <person name="Gray M.W."/>
            <person name="Holland P.W.H."/>
            <person name="King N."/>
            <person name="Lang F.B.F."/>
            <person name="Roger A.J."/>
            <person name="Ruiz-Trillo I."/>
            <person name="Young S.K."/>
            <person name="Zeng Q."/>
            <person name="Gargeya S."/>
            <person name="Fitzgerald M."/>
            <person name="Haas B."/>
            <person name="Abouelleil A."/>
            <person name="Alvarado L."/>
            <person name="Arachchi H.M."/>
            <person name="Berlin A."/>
            <person name="Chapman S.B."/>
            <person name="Gearin G."/>
            <person name="Goldberg J."/>
            <person name="Griggs A."/>
            <person name="Gujja S."/>
            <person name="Hansen M."/>
            <person name="Heiman D."/>
            <person name="Howarth C."/>
            <person name="Larimer J."/>
            <person name="Lui A."/>
            <person name="MacDonald P.J.P."/>
            <person name="McCowen C."/>
            <person name="Montmayeur A."/>
            <person name="Murphy C."/>
            <person name="Neiman D."/>
            <person name="Pearson M."/>
            <person name="Priest M."/>
            <person name="Roberts A."/>
            <person name="Saif S."/>
            <person name="Shea T."/>
            <person name="Sisk P."/>
            <person name="Stolte C."/>
            <person name="Sykes S."/>
            <person name="Wortman J."/>
            <person name="Nusbaum C."/>
            <person name="Birren B."/>
        </authorList>
    </citation>
    <scope>NUCLEOTIDE SEQUENCE [LARGE SCALE GENOMIC DNA]</scope>
    <source>
        <strain evidence="12 13">ATCC 38327</strain>
    </source>
</reference>
<dbReference type="PANTHER" id="PTHR10536">
    <property type="entry name" value="DNA PRIMASE SMALL SUBUNIT"/>
    <property type="match status" value="1"/>
</dbReference>
<keyword evidence="7" id="KW-0479">Metal-binding</keyword>
<evidence type="ECO:0000256" key="2">
    <source>
        <dbReference type="ARBA" id="ARBA00022478"/>
    </source>
</evidence>
<dbReference type="STRING" id="578462.A0A0L0S751"/>
<keyword evidence="6 10" id="KW-0235">DNA replication</keyword>
<dbReference type="GO" id="GO:0005658">
    <property type="term" value="C:alpha DNA polymerase:primase complex"/>
    <property type="evidence" value="ECO:0007669"/>
    <property type="project" value="UniProtKB-ARBA"/>
</dbReference>
<evidence type="ECO:0000313" key="12">
    <source>
        <dbReference type="EMBL" id="KNE58255.1"/>
    </source>
</evidence>
<dbReference type="GO" id="GO:0003899">
    <property type="term" value="F:DNA-directed RNA polymerase activity"/>
    <property type="evidence" value="ECO:0007669"/>
    <property type="project" value="InterPro"/>
</dbReference>
<evidence type="ECO:0000256" key="3">
    <source>
        <dbReference type="ARBA" id="ARBA00022515"/>
    </source>
</evidence>
<protein>
    <recommendedName>
        <fullName evidence="10">DNA primase</fullName>
        <ecNumber evidence="10">2.7.7.-</ecNumber>
    </recommendedName>
</protein>
<dbReference type="SUPFAM" id="SSF56747">
    <property type="entry name" value="Prim-pol domain"/>
    <property type="match status" value="1"/>
</dbReference>
<keyword evidence="9" id="KW-0804">Transcription</keyword>
<feature type="region of interest" description="Disordered" evidence="11">
    <location>
        <begin position="1"/>
        <end position="25"/>
    </location>
</feature>
<dbReference type="EC" id="2.7.7.-" evidence="10"/>
<reference evidence="13" key="2">
    <citation type="submission" date="2009-11" db="EMBL/GenBank/DDBJ databases">
        <title>The Genome Sequence of Allomyces macrogynus strain ATCC 38327.</title>
        <authorList>
            <consortium name="The Broad Institute Genome Sequencing Platform"/>
            <person name="Russ C."/>
            <person name="Cuomo C."/>
            <person name="Shea T."/>
            <person name="Young S.K."/>
            <person name="Zeng Q."/>
            <person name="Koehrsen M."/>
            <person name="Haas B."/>
            <person name="Borodovsky M."/>
            <person name="Guigo R."/>
            <person name="Alvarado L."/>
            <person name="Berlin A."/>
            <person name="Borenstein D."/>
            <person name="Chen Z."/>
            <person name="Engels R."/>
            <person name="Freedman E."/>
            <person name="Gellesch M."/>
            <person name="Goldberg J."/>
            <person name="Griggs A."/>
            <person name="Gujja S."/>
            <person name="Heiman D."/>
            <person name="Hepburn T."/>
            <person name="Howarth C."/>
            <person name="Jen D."/>
            <person name="Larson L."/>
            <person name="Lewis B."/>
            <person name="Mehta T."/>
            <person name="Park D."/>
            <person name="Pearson M."/>
            <person name="Roberts A."/>
            <person name="Saif S."/>
            <person name="Shenoy N."/>
            <person name="Sisk P."/>
            <person name="Stolte C."/>
            <person name="Sykes S."/>
            <person name="Walk T."/>
            <person name="White J."/>
            <person name="Yandava C."/>
            <person name="Burger G."/>
            <person name="Gray M.W."/>
            <person name="Holland P.W.H."/>
            <person name="King N."/>
            <person name="Lang F.B.F."/>
            <person name="Roger A.J."/>
            <person name="Ruiz-Trillo I."/>
            <person name="Lander E."/>
            <person name="Nusbaum C."/>
        </authorList>
    </citation>
    <scope>NUCLEOTIDE SEQUENCE [LARGE SCALE GENOMIC DNA]</scope>
    <source>
        <strain evidence="13">ATCC 38327</strain>
    </source>
</reference>
<evidence type="ECO:0000256" key="7">
    <source>
        <dbReference type="ARBA" id="ARBA00022723"/>
    </source>
</evidence>
<dbReference type="CDD" id="cd04860">
    <property type="entry name" value="AE_Prim_S"/>
    <property type="match status" value="1"/>
</dbReference>
<keyword evidence="3 10" id="KW-0639">Primosome</keyword>
<accession>A0A0L0S751</accession>
<evidence type="ECO:0000256" key="8">
    <source>
        <dbReference type="ARBA" id="ARBA00022833"/>
    </source>
</evidence>
<dbReference type="Proteomes" id="UP000054350">
    <property type="component" value="Unassembled WGS sequence"/>
</dbReference>
<proteinExistence type="inferred from homology"/>
<evidence type="ECO:0000256" key="6">
    <source>
        <dbReference type="ARBA" id="ARBA00022705"/>
    </source>
</evidence>
<evidence type="ECO:0000256" key="11">
    <source>
        <dbReference type="SAM" id="MobiDB-lite"/>
    </source>
</evidence>
<keyword evidence="13" id="KW-1185">Reference proteome</keyword>
<evidence type="ECO:0000256" key="9">
    <source>
        <dbReference type="ARBA" id="ARBA00023163"/>
    </source>
</evidence>
<keyword evidence="8" id="KW-0862">Zinc</keyword>
<dbReference type="VEuPathDB" id="FungiDB:AMAG_05065"/>
<dbReference type="InterPro" id="IPR002755">
    <property type="entry name" value="DNA_primase_S"/>
</dbReference>
<dbReference type="eggNOG" id="KOG2851">
    <property type="taxonomic scope" value="Eukaryota"/>
</dbReference>
<dbReference type="OrthoDB" id="19606at2759"/>
<dbReference type="Gene3D" id="3.90.920.10">
    <property type="entry name" value="DNA primase, PRIM domain"/>
    <property type="match status" value="1"/>
</dbReference>
<keyword evidence="4 10" id="KW-0808">Transferase</keyword>
<dbReference type="NCBIfam" id="TIGR00335">
    <property type="entry name" value="primase_sml"/>
    <property type="match status" value="1"/>
</dbReference>
<keyword evidence="5" id="KW-0548">Nucleotidyltransferase</keyword>
<evidence type="ECO:0000256" key="10">
    <source>
        <dbReference type="RuleBase" id="RU003514"/>
    </source>
</evidence>
<dbReference type="GO" id="GO:0046872">
    <property type="term" value="F:metal ion binding"/>
    <property type="evidence" value="ECO:0007669"/>
    <property type="project" value="UniProtKB-KW"/>
</dbReference>
<dbReference type="AlphaFoldDB" id="A0A0L0S751"/>
<dbReference type="Pfam" id="PF01896">
    <property type="entry name" value="DNA_primase_S"/>
    <property type="match status" value="1"/>
</dbReference>
<dbReference type="FunFam" id="3.90.920.10:FF:000003">
    <property type="entry name" value="DNA primase"/>
    <property type="match status" value="1"/>
</dbReference>
<name>A0A0L0S751_ALLM3</name>
<dbReference type="EMBL" id="GG745332">
    <property type="protein sequence ID" value="KNE58255.1"/>
    <property type="molecule type" value="Genomic_DNA"/>
</dbReference>